<comment type="caution">
    <text evidence="3">The sequence shown here is derived from an EMBL/GenBank/DDBJ whole genome shotgun (WGS) entry which is preliminary data.</text>
</comment>
<reference evidence="3 4" key="1">
    <citation type="submission" date="2019-04" db="EMBL/GenBank/DDBJ databases">
        <title>Annotation for the trematode Fasciola gigantica.</title>
        <authorList>
            <person name="Choi Y.-J."/>
        </authorList>
    </citation>
    <scope>NUCLEOTIDE SEQUENCE [LARGE SCALE GENOMIC DNA]</scope>
    <source>
        <strain evidence="3">Uganda_cow_1</strain>
    </source>
</reference>
<keyword evidence="4" id="KW-1185">Reference proteome</keyword>
<gene>
    <name evidence="3" type="ORF">FGIG_02914</name>
</gene>
<evidence type="ECO:0000313" key="4">
    <source>
        <dbReference type="Proteomes" id="UP000316759"/>
    </source>
</evidence>
<evidence type="ECO:0000256" key="2">
    <source>
        <dbReference type="SAM" id="Phobius"/>
    </source>
</evidence>
<proteinExistence type="predicted"/>
<evidence type="ECO:0000313" key="3">
    <source>
        <dbReference type="EMBL" id="TPP56660.1"/>
    </source>
</evidence>
<dbReference type="OrthoDB" id="6234728at2759"/>
<feature type="compositionally biased region" description="Polar residues" evidence="1">
    <location>
        <begin position="745"/>
        <end position="754"/>
    </location>
</feature>
<keyword evidence="2" id="KW-1133">Transmembrane helix</keyword>
<dbReference type="AlphaFoldDB" id="A0A504YFB5"/>
<feature type="region of interest" description="Disordered" evidence="1">
    <location>
        <begin position="708"/>
        <end position="754"/>
    </location>
</feature>
<dbReference type="EMBL" id="SUNJ01014224">
    <property type="protein sequence ID" value="TPP56660.1"/>
    <property type="molecule type" value="Genomic_DNA"/>
</dbReference>
<dbReference type="Proteomes" id="UP000316759">
    <property type="component" value="Unassembled WGS sequence"/>
</dbReference>
<sequence length="795" mass="90708">MNSTYGTMSHFTRSGEFSKPTGLIAIIICIIYTLTNVQGLPVPKKMEMNYTSTLLLRINNDDNIDNADQASGSSVYNIQDNLNNPFLRNGPMLNKNSFLTQSREYDSTQKRPRFRRTISPGVDLRTTSFSRTKEKTVREIFHPDGDFASMYTIETLPEDITFIQPDQWIYFRICTQPNEPINYHPDGLEAHIREKIKFFSCVNTNVERPAFRKDQLLVLTIQNVPTIQFDVQSRRLHAFQYMINEQHVKFWLHHAEHTILVGIRPQLMHDRFDFEFRLETHKTGKSNLINPLSSEIGSHNKAVFRGDSKSLEKSAGSLSVNNEGSTHSIHAIYLKRFTIHYVTNFMKLILKSNRTGPYLIYDPNPIDEPEKSEAPSKKTSNWTEPIFENQVQTAKDSQKTSIPNRLDLLKAPTPFISTDVLLDTRNPDPITINEAMDEQAIRLAQSTLAFDQELHEEYSVGMMSRTSPSLLVPTEPNGRTVVQLAQLDEVVQFACQGHIPDGQLRLLFDRDAWHEESLPELTFHSVDGSEQVLKINLRATRITWPNVTRNMLQSGLRDLDALTNVKCGTYQSSRLVEQRPLAFSGQTESAVDELYFVTVSSENFQLIQKFVEGKLSDLYEPIHAMALEVHDDEILIPPVHRFIHEKIRPASTRLARAKPVGFWNLSLASLSSAKLVLSIVVVTLIVLSIILVIRNYGKMRPLLSNTPAVSQWMGSGRGDTPTERRQKHVQPPGRRNRLQRRDQSPRPSASMTNSNAVENLNDSYLFDVAHGNHLCGSESNELVPRWHRNRQRKSN</sequence>
<organism evidence="3 4">
    <name type="scientific">Fasciola gigantica</name>
    <name type="common">Giant liver fluke</name>
    <dbReference type="NCBI Taxonomy" id="46835"/>
    <lineage>
        <taxon>Eukaryota</taxon>
        <taxon>Metazoa</taxon>
        <taxon>Spiralia</taxon>
        <taxon>Lophotrochozoa</taxon>
        <taxon>Platyhelminthes</taxon>
        <taxon>Trematoda</taxon>
        <taxon>Digenea</taxon>
        <taxon>Plagiorchiida</taxon>
        <taxon>Echinostomata</taxon>
        <taxon>Echinostomatoidea</taxon>
        <taxon>Fasciolidae</taxon>
        <taxon>Fasciola</taxon>
    </lineage>
</organism>
<feature type="transmembrane region" description="Helical" evidence="2">
    <location>
        <begin position="675"/>
        <end position="693"/>
    </location>
</feature>
<name>A0A504YFB5_FASGI</name>
<protein>
    <submittedName>
        <fullName evidence="3">Uncharacterized protein</fullName>
    </submittedName>
</protein>
<keyword evidence="2" id="KW-0812">Transmembrane</keyword>
<keyword evidence="2" id="KW-0472">Membrane</keyword>
<evidence type="ECO:0000256" key="1">
    <source>
        <dbReference type="SAM" id="MobiDB-lite"/>
    </source>
</evidence>
<accession>A0A504YFB5</accession>